<dbReference type="Proteomes" id="UP000236379">
    <property type="component" value="Unassembled WGS sequence"/>
</dbReference>
<evidence type="ECO:0000259" key="1">
    <source>
        <dbReference type="Pfam" id="PF01872"/>
    </source>
</evidence>
<dbReference type="GO" id="GO:0009231">
    <property type="term" value="P:riboflavin biosynthetic process"/>
    <property type="evidence" value="ECO:0007669"/>
    <property type="project" value="InterPro"/>
</dbReference>
<reference evidence="2 3" key="1">
    <citation type="submission" date="2018-01" db="EMBL/GenBank/DDBJ databases">
        <title>Deinococcus koreensis sp. nov., a radiation-resistant bacterium isolated from river water.</title>
        <authorList>
            <person name="Choi A."/>
        </authorList>
    </citation>
    <scope>NUCLEOTIDE SEQUENCE [LARGE SCALE GENOMIC DNA]</scope>
    <source>
        <strain evidence="2 3">SJW1-2</strain>
    </source>
</reference>
<dbReference type="InterPro" id="IPR002734">
    <property type="entry name" value="RibDG_C"/>
</dbReference>
<dbReference type="PANTHER" id="PTHR38011">
    <property type="entry name" value="DIHYDROFOLATE REDUCTASE FAMILY PROTEIN (AFU_ORTHOLOGUE AFUA_8G06820)"/>
    <property type="match status" value="1"/>
</dbReference>
<name>A0A2K3UWR6_9DEIO</name>
<dbReference type="InterPro" id="IPR050765">
    <property type="entry name" value="Riboflavin_Biosynth_HTPR"/>
</dbReference>
<dbReference type="InterPro" id="IPR024072">
    <property type="entry name" value="DHFR-like_dom_sf"/>
</dbReference>
<protein>
    <submittedName>
        <fullName evidence="2">Dihydrofolate reductase</fullName>
    </submittedName>
</protein>
<organism evidence="2 3">
    <name type="scientific">Deinococcus koreensis</name>
    <dbReference type="NCBI Taxonomy" id="2054903"/>
    <lineage>
        <taxon>Bacteria</taxon>
        <taxon>Thermotogati</taxon>
        <taxon>Deinococcota</taxon>
        <taxon>Deinococci</taxon>
        <taxon>Deinococcales</taxon>
        <taxon>Deinococcaceae</taxon>
        <taxon>Deinococcus</taxon>
    </lineage>
</organism>
<dbReference type="AlphaFoldDB" id="A0A2K3UWR6"/>
<dbReference type="SUPFAM" id="SSF53597">
    <property type="entry name" value="Dihydrofolate reductase-like"/>
    <property type="match status" value="1"/>
</dbReference>
<feature type="domain" description="Bacterial bifunctional deaminase-reductase C-terminal" evidence="1">
    <location>
        <begin position="2"/>
        <end position="181"/>
    </location>
</feature>
<proteinExistence type="predicted"/>
<evidence type="ECO:0000313" key="2">
    <source>
        <dbReference type="EMBL" id="PNY80965.1"/>
    </source>
</evidence>
<dbReference type="Pfam" id="PF01872">
    <property type="entry name" value="RibD_C"/>
    <property type="match status" value="1"/>
</dbReference>
<evidence type="ECO:0000313" key="3">
    <source>
        <dbReference type="Proteomes" id="UP000236379"/>
    </source>
</evidence>
<dbReference type="PANTHER" id="PTHR38011:SF11">
    <property type="entry name" value="2,5-DIAMINO-6-RIBOSYLAMINO-4(3H)-PYRIMIDINONE 5'-PHOSPHATE REDUCTASE"/>
    <property type="match status" value="1"/>
</dbReference>
<sequence length="197" mass="21109">MRKLISFTHLTLDGYANGPNGELEWANVEPEIAADVDARLKAVGAAVYGRVVYGMMAGYWPTVNANPDSSEHDRAHMAWVEAIPKLVISRSLTRADWNNTTLIRDDVAAQVSALKAHPGGPLMVFGSPRLVHLLARLGLVDEYLMYLNPVTLGGGTPLFEPGQPAGMLKLLESKTFGAGVTMLRYATSGVVVPGGLP</sequence>
<accession>A0A2K3UWR6</accession>
<keyword evidence="3" id="KW-1185">Reference proteome</keyword>
<dbReference type="RefSeq" id="WP_103311380.1">
    <property type="nucleotide sequence ID" value="NZ_PPPD01000001.1"/>
</dbReference>
<dbReference type="GO" id="GO:0008703">
    <property type="term" value="F:5-amino-6-(5-phosphoribosylamino)uracil reductase activity"/>
    <property type="evidence" value="ECO:0007669"/>
    <property type="project" value="InterPro"/>
</dbReference>
<comment type="caution">
    <text evidence="2">The sequence shown here is derived from an EMBL/GenBank/DDBJ whole genome shotgun (WGS) entry which is preliminary data.</text>
</comment>
<dbReference type="OrthoDB" id="195113at2"/>
<gene>
    <name evidence="2" type="ORF">CVO96_05880</name>
</gene>
<dbReference type="EMBL" id="PPPD01000001">
    <property type="protein sequence ID" value="PNY80965.1"/>
    <property type="molecule type" value="Genomic_DNA"/>
</dbReference>
<dbReference type="Gene3D" id="3.40.430.10">
    <property type="entry name" value="Dihydrofolate Reductase, subunit A"/>
    <property type="match status" value="1"/>
</dbReference>